<keyword evidence="1 2" id="KW-0808">Transferase</keyword>
<reference evidence="4 5" key="1">
    <citation type="submission" date="2018-08" db="EMBL/GenBank/DDBJ databases">
        <title>Whole genome sequence analysis of Dermacoccus abyssi bacteria isolated from Deep Mariana trench Micromonospora spp reveals genes involved in the environmental adaptation and production of secondary metabolites.</title>
        <authorList>
            <person name="Abdel-Mageed W.M."/>
            <person name="Lehri B."/>
            <person name="Nouioui I."/>
            <person name="Goodfellow I."/>
            <person name="Jaspars M."/>
            <person name="Karlyshev A."/>
        </authorList>
    </citation>
    <scope>NUCLEOTIDE SEQUENCE [LARGE SCALE GENOMIC DNA]</scope>
    <source>
        <strain evidence="4 5">MT1.1</strain>
    </source>
</reference>
<proteinExistence type="inferred from homology"/>
<dbReference type="InterPro" id="IPR043130">
    <property type="entry name" value="CDP-OH_PTrfase_TM_dom"/>
</dbReference>
<dbReference type="Pfam" id="PF01066">
    <property type="entry name" value="CDP-OH_P_transf"/>
    <property type="match status" value="1"/>
</dbReference>
<name>A0A417YYW5_9MICO</name>
<dbReference type="Gene3D" id="1.20.120.1760">
    <property type="match status" value="1"/>
</dbReference>
<dbReference type="GO" id="GO:0016020">
    <property type="term" value="C:membrane"/>
    <property type="evidence" value="ECO:0007669"/>
    <property type="project" value="InterPro"/>
</dbReference>
<dbReference type="EMBL" id="QWLM01000028">
    <property type="protein sequence ID" value="RHW42990.1"/>
    <property type="molecule type" value="Genomic_DNA"/>
</dbReference>
<organism evidence="4 5">
    <name type="scientific">Dermacoccus abyssi</name>
    <dbReference type="NCBI Taxonomy" id="322596"/>
    <lineage>
        <taxon>Bacteria</taxon>
        <taxon>Bacillati</taxon>
        <taxon>Actinomycetota</taxon>
        <taxon>Actinomycetes</taxon>
        <taxon>Micrococcales</taxon>
        <taxon>Dermacoccaceae</taxon>
        <taxon>Dermacoccus</taxon>
    </lineage>
</organism>
<comment type="similarity">
    <text evidence="2">Belongs to the CDP-alcohol phosphatidyltransferase class-I family.</text>
</comment>
<sequence>MTLVERYGADPAAEPLWTPATVITFVRTIASLAVAALAVVRRDEHLLWAALGIYWVGDILDGAVARKLGCETRIGAVLDILCDRVNCAPVYLGLAWLHHDFVVPIFIYLFQFMTIDAFLSIAFLAWWVRSPNYFFEVDRTIFTWNWSKPAKAVNSAAVVVLMLLTGSMWVGLVIALALVVLKVVSLRRLLAIGLPIPPFTGAADSAPETGTTGTSGVAGTSDR</sequence>
<dbReference type="GO" id="GO:0016780">
    <property type="term" value="F:phosphotransferase activity, for other substituted phosphate groups"/>
    <property type="evidence" value="ECO:0007669"/>
    <property type="project" value="InterPro"/>
</dbReference>
<dbReference type="AlphaFoldDB" id="A0A417YYW5"/>
<evidence type="ECO:0000256" key="2">
    <source>
        <dbReference type="RuleBase" id="RU003750"/>
    </source>
</evidence>
<feature type="transmembrane region" description="Helical" evidence="3">
    <location>
        <begin position="20"/>
        <end position="40"/>
    </location>
</feature>
<evidence type="ECO:0000313" key="4">
    <source>
        <dbReference type="EMBL" id="RHW42990.1"/>
    </source>
</evidence>
<dbReference type="InterPro" id="IPR048254">
    <property type="entry name" value="CDP_ALCOHOL_P_TRANSF_CS"/>
</dbReference>
<protein>
    <submittedName>
        <fullName evidence="4">Alcohol phosphatidyltransferase</fullName>
    </submittedName>
</protein>
<evidence type="ECO:0000313" key="5">
    <source>
        <dbReference type="Proteomes" id="UP000285376"/>
    </source>
</evidence>
<dbReference type="PROSITE" id="PS00379">
    <property type="entry name" value="CDP_ALCOHOL_P_TRANSF"/>
    <property type="match status" value="1"/>
</dbReference>
<dbReference type="InterPro" id="IPR000462">
    <property type="entry name" value="CDP-OH_P_trans"/>
</dbReference>
<feature type="transmembrane region" description="Helical" evidence="3">
    <location>
        <begin position="105"/>
        <end position="128"/>
    </location>
</feature>
<evidence type="ECO:0000256" key="3">
    <source>
        <dbReference type="SAM" id="Phobius"/>
    </source>
</evidence>
<keyword evidence="3" id="KW-0472">Membrane</keyword>
<keyword evidence="3" id="KW-0812">Transmembrane</keyword>
<dbReference type="GO" id="GO:0008654">
    <property type="term" value="P:phospholipid biosynthetic process"/>
    <property type="evidence" value="ECO:0007669"/>
    <property type="project" value="InterPro"/>
</dbReference>
<accession>A0A417YYW5</accession>
<dbReference type="Proteomes" id="UP000285376">
    <property type="component" value="Unassembled WGS sequence"/>
</dbReference>
<gene>
    <name evidence="4" type="ORF">D1832_14630</name>
</gene>
<comment type="caution">
    <text evidence="4">The sequence shown here is derived from an EMBL/GenBank/DDBJ whole genome shotgun (WGS) entry which is preliminary data.</text>
</comment>
<keyword evidence="3" id="KW-1133">Transmembrane helix</keyword>
<dbReference type="RefSeq" id="WP_118915117.1">
    <property type="nucleotide sequence ID" value="NZ_CBCRVH010000028.1"/>
</dbReference>
<evidence type="ECO:0000256" key="1">
    <source>
        <dbReference type="ARBA" id="ARBA00022679"/>
    </source>
</evidence>
<feature type="transmembrane region" description="Helical" evidence="3">
    <location>
        <begin position="156"/>
        <end position="181"/>
    </location>
</feature>